<feature type="region of interest" description="Disordered" evidence="1">
    <location>
        <begin position="86"/>
        <end position="107"/>
    </location>
</feature>
<sequence>MTNKIGTLVYIDGDQLNEAIGYEHFDADSVVSGLKLTQDSLLVLGKDAAEVFNLPLKVDKLKKFDANFYDPSEVGFVIGAPSYYQGAQSNSDDNDDSKECDDNWGSF</sequence>
<dbReference type="Proteomes" id="UP000001878">
    <property type="component" value="Segment"/>
</dbReference>
<gene>
    <name evidence="2" type="ORF">lb338_phage_67</name>
</gene>
<evidence type="ECO:0000313" key="2">
    <source>
        <dbReference type="EMBL" id="ACO36988.1"/>
    </source>
</evidence>
<name>C1KFH7_9CAUD</name>
<accession>C1KFH7</accession>
<organism evidence="2 3">
    <name type="scientific">Lactobacillus phage Lb338-1</name>
    <dbReference type="NCBI Taxonomy" id="2892342"/>
    <lineage>
        <taxon>Viruses</taxon>
        <taxon>Duplodnaviria</taxon>
        <taxon>Heunggongvirae</taxon>
        <taxon>Uroviricota</taxon>
        <taxon>Caudoviricetes</taxon>
        <taxon>Herelleviridae</taxon>
        <taxon>Mooreparkvirus</taxon>
        <taxon>Mooreparkvirus Lb3381</taxon>
    </lineage>
</organism>
<dbReference type="RefSeq" id="YP_002790746.1">
    <property type="nucleotide sequence ID" value="NC_012530.1"/>
</dbReference>
<dbReference type="EMBL" id="FJ822135">
    <property type="protein sequence ID" value="ACO36988.1"/>
    <property type="molecule type" value="Genomic_DNA"/>
</dbReference>
<dbReference type="KEGG" id="vg:7750922"/>
<proteinExistence type="predicted"/>
<evidence type="ECO:0000256" key="1">
    <source>
        <dbReference type="SAM" id="MobiDB-lite"/>
    </source>
</evidence>
<evidence type="ECO:0000313" key="3">
    <source>
        <dbReference type="Proteomes" id="UP000001878"/>
    </source>
</evidence>
<keyword evidence="3" id="KW-1185">Reference proteome</keyword>
<reference evidence="2 3" key="1">
    <citation type="journal article" date="2009" name="Gene">
        <title>Genome of a virulent bacteriophage Lb338-1 that lyses the probiotic Lactobacillus paracasei cheese strain.</title>
        <authorList>
            <person name="Alemayehu D."/>
            <person name="Ross R.P."/>
            <person name="O'Sullivan O."/>
            <person name="Coffey A."/>
            <person name="Stanton C."/>
            <person name="Fitzgerald G.F."/>
            <person name="McAuliffe O."/>
        </authorList>
    </citation>
    <scope>NUCLEOTIDE SEQUENCE [LARGE SCALE GENOMIC DNA]</scope>
    <source>
        <strain evidence="2">Lb338-1</strain>
    </source>
</reference>
<dbReference type="GeneID" id="7750922"/>
<protein>
    <submittedName>
        <fullName evidence="2">Uncharacterized protein</fullName>
    </submittedName>
</protein>